<accession>A0A8H6JAG8</accession>
<evidence type="ECO:0000313" key="1">
    <source>
        <dbReference type="EMBL" id="KAF6808980.1"/>
    </source>
</evidence>
<proteinExistence type="predicted"/>
<evidence type="ECO:0000313" key="2">
    <source>
        <dbReference type="Proteomes" id="UP000654918"/>
    </source>
</evidence>
<keyword evidence="2" id="KW-1185">Reference proteome</keyword>
<gene>
    <name evidence="1" type="ORF">CPLU01_15584</name>
</gene>
<organism evidence="1 2">
    <name type="scientific">Colletotrichum plurivorum</name>
    <dbReference type="NCBI Taxonomy" id="2175906"/>
    <lineage>
        <taxon>Eukaryota</taxon>
        <taxon>Fungi</taxon>
        <taxon>Dikarya</taxon>
        <taxon>Ascomycota</taxon>
        <taxon>Pezizomycotina</taxon>
        <taxon>Sordariomycetes</taxon>
        <taxon>Hypocreomycetidae</taxon>
        <taxon>Glomerellales</taxon>
        <taxon>Glomerellaceae</taxon>
        <taxon>Colletotrichum</taxon>
        <taxon>Colletotrichum orchidearum species complex</taxon>
    </lineage>
</organism>
<dbReference type="EMBL" id="WIGO01000554">
    <property type="protein sequence ID" value="KAF6808980.1"/>
    <property type="molecule type" value="Genomic_DNA"/>
</dbReference>
<dbReference type="Proteomes" id="UP000654918">
    <property type="component" value="Unassembled WGS sequence"/>
</dbReference>
<name>A0A8H6JAG8_9PEZI</name>
<comment type="caution">
    <text evidence="1">The sequence shown here is derived from an EMBL/GenBank/DDBJ whole genome shotgun (WGS) entry which is preliminary data.</text>
</comment>
<dbReference type="AlphaFoldDB" id="A0A8H6JAG8"/>
<protein>
    <submittedName>
        <fullName evidence="1">Uncharacterized protein</fullName>
    </submittedName>
</protein>
<sequence length="126" mass="14842">MQRHSAYLLQQGGHKVLLRRDWRVRMKFVDVMILAEDMGTASMPADHEDCDNFLPRQIPRHHLFGLVFCDGQVLRTHNRPEYREQREARRLLLPQIAIGIEHIKSGGTMIVLLHKLDRWEIALVHF</sequence>
<reference evidence="1" key="1">
    <citation type="journal article" date="2020" name="Phytopathology">
        <title>Genome Sequence Resources of Colletotrichum truncatum, C. plurivorum, C. musicola, and C. sojae: Four Species Pathogenic to Soybean (Glycine max).</title>
        <authorList>
            <person name="Rogerio F."/>
            <person name="Boufleur T.R."/>
            <person name="Ciampi-Guillardi M."/>
            <person name="Sukno S.A."/>
            <person name="Thon M.R."/>
            <person name="Massola Junior N.S."/>
            <person name="Baroncelli R."/>
        </authorList>
    </citation>
    <scope>NUCLEOTIDE SEQUENCE</scope>
    <source>
        <strain evidence="1">LFN00145</strain>
    </source>
</reference>